<dbReference type="Proteomes" id="UP000282654">
    <property type="component" value="Unassembled WGS sequence"/>
</dbReference>
<keyword evidence="2" id="KW-1185">Reference proteome</keyword>
<comment type="caution">
    <text evidence="1">The sequence shown here is derived from an EMBL/GenBank/DDBJ whole genome shotgun (WGS) entry which is preliminary data.</text>
</comment>
<organism evidence="1 2">
    <name type="scientific">Thermodesulfitimonas autotrophica</name>
    <dbReference type="NCBI Taxonomy" id="1894989"/>
    <lineage>
        <taxon>Bacteria</taxon>
        <taxon>Bacillati</taxon>
        <taxon>Bacillota</taxon>
        <taxon>Clostridia</taxon>
        <taxon>Thermoanaerobacterales</taxon>
        <taxon>Thermoanaerobacteraceae</taxon>
        <taxon>Thermodesulfitimonas</taxon>
    </lineage>
</organism>
<reference evidence="1 2" key="1">
    <citation type="submission" date="2018-11" db="EMBL/GenBank/DDBJ databases">
        <title>Genomic Encyclopedia of Type Strains, Phase IV (KMG-IV): sequencing the most valuable type-strain genomes for metagenomic binning, comparative biology and taxonomic classification.</title>
        <authorList>
            <person name="Goeker M."/>
        </authorList>
    </citation>
    <scope>NUCLEOTIDE SEQUENCE [LARGE SCALE GENOMIC DNA]</scope>
    <source>
        <strain evidence="1 2">DSM 102936</strain>
    </source>
</reference>
<evidence type="ECO:0000313" key="1">
    <source>
        <dbReference type="EMBL" id="RPF43001.1"/>
    </source>
</evidence>
<protein>
    <submittedName>
        <fullName evidence="1">Uncharacterized protein</fullName>
    </submittedName>
</protein>
<dbReference type="EMBL" id="RKRE01000003">
    <property type="protein sequence ID" value="RPF43001.1"/>
    <property type="molecule type" value="Genomic_DNA"/>
</dbReference>
<name>A0A3N5BG30_9THEO</name>
<sequence>MATCEFYEKCPIYNRFKTEMLKNIYIRQYCSGDFTKCQRYQIRQKTGKPAPEDLLPDGKTLSKFHG</sequence>
<dbReference type="OrthoDB" id="47602at2"/>
<dbReference type="AlphaFoldDB" id="A0A3N5BG30"/>
<accession>A0A3N5BG30</accession>
<dbReference type="RefSeq" id="WP_123931795.1">
    <property type="nucleotide sequence ID" value="NZ_RKRE01000003.1"/>
</dbReference>
<proteinExistence type="predicted"/>
<gene>
    <name evidence="1" type="ORF">EDD75_2119</name>
</gene>
<evidence type="ECO:0000313" key="2">
    <source>
        <dbReference type="Proteomes" id="UP000282654"/>
    </source>
</evidence>